<comment type="caution">
    <text evidence="1">The sequence shown here is derived from an EMBL/GenBank/DDBJ whole genome shotgun (WGS) entry which is preliminary data.</text>
</comment>
<reference evidence="1 2" key="1">
    <citation type="submission" date="2016-02" db="EMBL/GenBank/DDBJ databases">
        <title>Genome analysis of coral dinoflagellate symbionts highlights evolutionary adaptations to a symbiotic lifestyle.</title>
        <authorList>
            <person name="Aranda M."/>
            <person name="Li Y."/>
            <person name="Liew Y.J."/>
            <person name="Baumgarten S."/>
            <person name="Simakov O."/>
            <person name="Wilson M."/>
            <person name="Piel J."/>
            <person name="Ashoor H."/>
            <person name="Bougouffa S."/>
            <person name="Bajic V.B."/>
            <person name="Ryu T."/>
            <person name="Ravasi T."/>
            <person name="Bayer T."/>
            <person name="Micklem G."/>
            <person name="Kim H."/>
            <person name="Bhak J."/>
            <person name="Lajeunesse T.C."/>
            <person name="Voolstra C.R."/>
        </authorList>
    </citation>
    <scope>NUCLEOTIDE SEQUENCE [LARGE SCALE GENOMIC DNA]</scope>
    <source>
        <strain evidence="1 2">CCMP2467</strain>
    </source>
</reference>
<protein>
    <recommendedName>
        <fullName evidence="3">C3H1-type domain-containing protein</fullName>
    </recommendedName>
</protein>
<dbReference type="OMA" id="TEAACKP"/>
<dbReference type="EMBL" id="LSRX01000514">
    <property type="protein sequence ID" value="OLP95165.1"/>
    <property type="molecule type" value="Genomic_DNA"/>
</dbReference>
<organism evidence="1 2">
    <name type="scientific">Symbiodinium microadriaticum</name>
    <name type="common">Dinoflagellate</name>
    <name type="synonym">Zooxanthella microadriatica</name>
    <dbReference type="NCBI Taxonomy" id="2951"/>
    <lineage>
        <taxon>Eukaryota</taxon>
        <taxon>Sar</taxon>
        <taxon>Alveolata</taxon>
        <taxon>Dinophyceae</taxon>
        <taxon>Suessiales</taxon>
        <taxon>Symbiodiniaceae</taxon>
        <taxon>Symbiodinium</taxon>
    </lineage>
</organism>
<evidence type="ECO:0000313" key="2">
    <source>
        <dbReference type="Proteomes" id="UP000186817"/>
    </source>
</evidence>
<keyword evidence="2" id="KW-1185">Reference proteome</keyword>
<accession>A0A1Q9DJ32</accession>
<dbReference type="OrthoDB" id="407134at2759"/>
<gene>
    <name evidence="1" type="ORF">AK812_SmicGene22735</name>
</gene>
<sequence>MMCQGSYGHPHLCARPCVHVSKHGGCAAGHTCEFCHLPHTEAACKPDKQQRLMLSRMTDQERLATFLPHIRKKAVEIGFQERAVHLIHLLEAQLLDGSVRPSWVGRKFEKVLRRMTFGQLVSTSMYDLPEQVRRAVAQLRLQLPPPQIIAQAEGPSVFL</sequence>
<dbReference type="AlphaFoldDB" id="A0A1Q9DJ32"/>
<dbReference type="Proteomes" id="UP000186817">
    <property type="component" value="Unassembled WGS sequence"/>
</dbReference>
<evidence type="ECO:0008006" key="3">
    <source>
        <dbReference type="Google" id="ProtNLM"/>
    </source>
</evidence>
<name>A0A1Q9DJ32_SYMMI</name>
<proteinExistence type="predicted"/>
<evidence type="ECO:0000313" key="1">
    <source>
        <dbReference type="EMBL" id="OLP95165.1"/>
    </source>
</evidence>